<comment type="caution">
    <text evidence="11">The sequence shown here is derived from an EMBL/GenBank/DDBJ whole genome shotgun (WGS) entry which is preliminary data.</text>
</comment>
<dbReference type="SUPFAM" id="SSF53756">
    <property type="entry name" value="UDP-Glycosyltransferase/glycogen phosphorylase"/>
    <property type="match status" value="1"/>
</dbReference>
<organism evidence="11 12">
    <name type="scientific">Arenibacter arenosicollis</name>
    <dbReference type="NCBI Taxonomy" id="2762274"/>
    <lineage>
        <taxon>Bacteria</taxon>
        <taxon>Pseudomonadati</taxon>
        <taxon>Bacteroidota</taxon>
        <taxon>Flavobacteriia</taxon>
        <taxon>Flavobacteriales</taxon>
        <taxon>Flavobacteriaceae</taxon>
        <taxon>Arenibacter</taxon>
    </lineage>
</organism>
<evidence type="ECO:0000313" key="11">
    <source>
        <dbReference type="EMBL" id="MBC8766409.1"/>
    </source>
</evidence>
<name>A0ABR7QH28_9FLAO</name>
<dbReference type="EMBL" id="JACLHY010000001">
    <property type="protein sequence ID" value="MBC8766409.1"/>
    <property type="molecule type" value="Genomic_DNA"/>
</dbReference>
<reference evidence="11 12" key="1">
    <citation type="submission" date="2020-08" db="EMBL/GenBank/DDBJ databases">
        <title>Arenibacter gaetbuli sp. nov., isolated from a sand dune.</title>
        <authorList>
            <person name="Park S."/>
            <person name="Yoon J.-H."/>
        </authorList>
    </citation>
    <scope>NUCLEOTIDE SEQUENCE [LARGE SCALE GENOMIC DNA]</scope>
    <source>
        <strain evidence="11 12">BSSL-BM3</strain>
    </source>
</reference>
<evidence type="ECO:0000256" key="5">
    <source>
        <dbReference type="ARBA" id="ARBA00022556"/>
    </source>
</evidence>
<evidence type="ECO:0000256" key="2">
    <source>
        <dbReference type="ARBA" id="ARBA00012687"/>
    </source>
</evidence>
<comment type="function">
    <text evidence="1">Condensation of UDP-2,3-diacylglucosamine and 2,3-diacylglucosamine-1-phosphate to form lipid A disaccharide, a precursor of lipid A, a phosphorylated glycolipid that anchors the lipopolysaccharide to the outer membrane of the cell.</text>
</comment>
<gene>
    <name evidence="11" type="primary">lpxB</name>
    <name evidence="11" type="ORF">H4O18_00255</name>
</gene>
<dbReference type="EC" id="2.4.1.182" evidence="2 10"/>
<dbReference type="PANTHER" id="PTHR30372">
    <property type="entry name" value="LIPID-A-DISACCHARIDE SYNTHASE"/>
    <property type="match status" value="1"/>
</dbReference>
<sequence length="374" mass="42582">MKYYIIAGEASGDLHGSNLIKALKIKDSEADIRCWGGDLMKAAGGTLVKHYKEMAFMGFLEVITNINQIFKNIDFCKEDIANFNPDVIVFIDYSGFNLRIASWAKKNHFRTNYYISPQIWASREGRIHKIKRDIDAMHVILPFEKEFYEKKHHFPVNFVGHPLIDAIGDIPRTSDKKFRKEHNLDLKKPIIALLPGSRKQEVQKMLTLMLSVTQSFPKYQFVIAGAPSLDLEFYQPFLKSSQVSLISNKTYDLLSLSYAALVTSGTATLETALFKIPQVVCYRANWISYQIAKRIITLKFISLVNLIMDKEVVKELIQNDLNTKNITAELTKILDGPERKRQFEAYYELEKKLGGKGASEKAASLIVESAKIAQ</sequence>
<evidence type="ECO:0000256" key="3">
    <source>
        <dbReference type="ARBA" id="ARBA00020902"/>
    </source>
</evidence>
<keyword evidence="12" id="KW-1185">Reference proteome</keyword>
<dbReference type="Proteomes" id="UP000618952">
    <property type="component" value="Unassembled WGS sequence"/>
</dbReference>
<accession>A0ABR7QH28</accession>
<dbReference type="InterPro" id="IPR003835">
    <property type="entry name" value="Glyco_trans_19"/>
</dbReference>
<dbReference type="Pfam" id="PF02684">
    <property type="entry name" value="LpxB"/>
    <property type="match status" value="1"/>
</dbReference>
<keyword evidence="8" id="KW-0443">Lipid metabolism</keyword>
<keyword evidence="7 11" id="KW-0808">Transferase</keyword>
<evidence type="ECO:0000256" key="6">
    <source>
        <dbReference type="ARBA" id="ARBA00022676"/>
    </source>
</evidence>
<evidence type="ECO:0000256" key="10">
    <source>
        <dbReference type="NCBIfam" id="TIGR00215"/>
    </source>
</evidence>
<comment type="catalytic activity">
    <reaction evidence="9">
        <text>a lipid X + a UDP-2-N,3-O-bis[(3R)-3-hydroxyacyl]-alpha-D-glucosamine = a lipid A disaccharide + UDP + H(+)</text>
        <dbReference type="Rhea" id="RHEA:67828"/>
        <dbReference type="ChEBI" id="CHEBI:15378"/>
        <dbReference type="ChEBI" id="CHEBI:58223"/>
        <dbReference type="ChEBI" id="CHEBI:137748"/>
        <dbReference type="ChEBI" id="CHEBI:176338"/>
        <dbReference type="ChEBI" id="CHEBI:176343"/>
        <dbReference type="EC" id="2.4.1.182"/>
    </reaction>
</comment>
<protein>
    <recommendedName>
        <fullName evidence="3 10">Lipid-A-disaccharide synthase</fullName>
        <ecNumber evidence="2 10">2.4.1.182</ecNumber>
    </recommendedName>
</protein>
<evidence type="ECO:0000256" key="7">
    <source>
        <dbReference type="ARBA" id="ARBA00022679"/>
    </source>
</evidence>
<keyword evidence="6 11" id="KW-0328">Glycosyltransferase</keyword>
<keyword evidence="5" id="KW-0441">Lipid A biosynthesis</keyword>
<dbReference type="RefSeq" id="WP_187581100.1">
    <property type="nucleotide sequence ID" value="NZ_JACLHY010000001.1"/>
</dbReference>
<dbReference type="GO" id="GO:0008915">
    <property type="term" value="F:lipid-A-disaccharide synthase activity"/>
    <property type="evidence" value="ECO:0007669"/>
    <property type="project" value="UniProtKB-EC"/>
</dbReference>
<dbReference type="NCBIfam" id="TIGR00215">
    <property type="entry name" value="lpxB"/>
    <property type="match status" value="1"/>
</dbReference>
<evidence type="ECO:0000313" key="12">
    <source>
        <dbReference type="Proteomes" id="UP000618952"/>
    </source>
</evidence>
<dbReference type="PANTHER" id="PTHR30372:SF4">
    <property type="entry name" value="LIPID-A-DISACCHARIDE SYNTHASE, MITOCHONDRIAL-RELATED"/>
    <property type="match status" value="1"/>
</dbReference>
<proteinExistence type="predicted"/>
<evidence type="ECO:0000256" key="8">
    <source>
        <dbReference type="ARBA" id="ARBA00023098"/>
    </source>
</evidence>
<evidence type="ECO:0000256" key="9">
    <source>
        <dbReference type="ARBA" id="ARBA00048975"/>
    </source>
</evidence>
<evidence type="ECO:0000256" key="4">
    <source>
        <dbReference type="ARBA" id="ARBA00022516"/>
    </source>
</evidence>
<evidence type="ECO:0000256" key="1">
    <source>
        <dbReference type="ARBA" id="ARBA00002056"/>
    </source>
</evidence>
<keyword evidence="4" id="KW-0444">Lipid biosynthesis</keyword>